<accession>A0A7S3K349</accession>
<gene>
    <name evidence="1" type="ORF">ALAG00032_LOCUS14225</name>
</gene>
<name>A0A7S3K349_9STRA</name>
<dbReference type="AlphaFoldDB" id="A0A7S3K349"/>
<sequence length="409" mass="47057">MDWLDGEEDSKNLNLAFQELLRRIRSTTLSSLTGWSQLRLAGIVENGTEFFTWADDWISRLRCQGIESLWSTEIAKSKRSSMRRSLNDLCITNLRKPVFSCQALFLATIGGFVCGYAFRRWIEPAIKSAWQRMTKALHLWWLETCIAASRLFDRLAFWRRSRNNEANKTSRERRPSRSNSKQRILNREASIKGHVDVVENESKVPIDPDILRGRLQEGDLVCLTYDDESYSLRCEPTFTIRASQSRQDKAKLLQRKASGRNVSEGRVVDDCSLALASFTIYDENTQAFLSASSDYVNKSQRTRFTLALRRLEQINYACVAILRLVRAPNEPTEPPRDGDLFIIWNPSDNPTRSVADRKATTPVIVNQLFNALNETRVLASFTFRAEAQSIAELDYDFLYRKLFQVAIVR</sequence>
<reference evidence="1" key="1">
    <citation type="submission" date="2021-01" db="EMBL/GenBank/DDBJ databases">
        <authorList>
            <person name="Corre E."/>
            <person name="Pelletier E."/>
            <person name="Niang G."/>
            <person name="Scheremetjew M."/>
            <person name="Finn R."/>
            <person name="Kale V."/>
            <person name="Holt S."/>
            <person name="Cochrane G."/>
            <person name="Meng A."/>
            <person name="Brown T."/>
            <person name="Cohen L."/>
        </authorList>
    </citation>
    <scope>NUCLEOTIDE SEQUENCE</scope>
    <source>
        <strain evidence="1">CCMP1510</strain>
    </source>
</reference>
<evidence type="ECO:0000313" key="1">
    <source>
        <dbReference type="EMBL" id="CAE0373424.1"/>
    </source>
</evidence>
<organism evidence="1">
    <name type="scientific">Aureoumbra lagunensis</name>
    <dbReference type="NCBI Taxonomy" id="44058"/>
    <lineage>
        <taxon>Eukaryota</taxon>
        <taxon>Sar</taxon>
        <taxon>Stramenopiles</taxon>
        <taxon>Ochrophyta</taxon>
        <taxon>Pelagophyceae</taxon>
        <taxon>Pelagomonadales</taxon>
        <taxon>Aureoumbra</taxon>
    </lineage>
</organism>
<protein>
    <submittedName>
        <fullName evidence="1">Uncharacterized protein</fullName>
    </submittedName>
</protein>
<dbReference type="EMBL" id="HBIJ01021893">
    <property type="protein sequence ID" value="CAE0373424.1"/>
    <property type="molecule type" value="Transcribed_RNA"/>
</dbReference>
<proteinExistence type="predicted"/>